<dbReference type="GO" id="GO:0005737">
    <property type="term" value="C:cytoplasm"/>
    <property type="evidence" value="ECO:0007669"/>
    <property type="project" value="UniProtKB-SubCell"/>
</dbReference>
<keyword evidence="6 7" id="KW-0664">Pyridoxine biosynthesis</keyword>
<evidence type="ECO:0000256" key="5">
    <source>
        <dbReference type="ARBA" id="ARBA00023027"/>
    </source>
</evidence>
<dbReference type="HAMAP" id="MF_00536">
    <property type="entry name" value="PdxA"/>
    <property type="match status" value="1"/>
</dbReference>
<dbReference type="OrthoDB" id="9801783at2"/>
<feature type="binding site" evidence="7">
    <location>
        <position position="303"/>
    </location>
    <ligand>
        <name>substrate</name>
    </ligand>
</feature>
<protein>
    <recommendedName>
        <fullName evidence="7">4-hydroxythreonine-4-phosphate dehydrogenase</fullName>
        <ecNumber evidence="7">1.1.1.262</ecNumber>
    </recommendedName>
    <alternativeName>
        <fullName evidence="7">4-(phosphohydroxy)-L-threonine dehydrogenase</fullName>
    </alternativeName>
</protein>
<feature type="binding site" evidence="7">
    <location>
        <position position="294"/>
    </location>
    <ligand>
        <name>substrate</name>
    </ligand>
</feature>
<feature type="binding site" evidence="7">
    <location>
        <position position="146"/>
    </location>
    <ligand>
        <name>substrate</name>
    </ligand>
</feature>
<dbReference type="EC" id="1.1.1.262" evidence="7"/>
<dbReference type="GO" id="GO:0042823">
    <property type="term" value="P:pyridoxal phosphate biosynthetic process"/>
    <property type="evidence" value="ECO:0007669"/>
    <property type="project" value="UniProtKB-UniRule"/>
</dbReference>
<evidence type="ECO:0000313" key="9">
    <source>
        <dbReference type="Proteomes" id="UP000184076"/>
    </source>
</evidence>
<dbReference type="UniPathway" id="UPA00244">
    <property type="reaction ID" value="UER00312"/>
</dbReference>
<dbReference type="InterPro" id="IPR005255">
    <property type="entry name" value="PdxA_fam"/>
</dbReference>
<dbReference type="SUPFAM" id="SSF53659">
    <property type="entry name" value="Isocitrate/Isopropylmalate dehydrogenase-like"/>
    <property type="match status" value="1"/>
</dbReference>
<comment type="pathway">
    <text evidence="7">Cofactor biosynthesis; pyridoxine 5'-phosphate biosynthesis; pyridoxine 5'-phosphate from D-erythrose 4-phosphate: step 4/5.</text>
</comment>
<feature type="binding site" evidence="7">
    <location>
        <position position="175"/>
    </location>
    <ligand>
        <name>a divalent metal cation</name>
        <dbReference type="ChEBI" id="CHEBI:60240"/>
        <note>ligand shared between dimeric partners</note>
    </ligand>
</feature>
<dbReference type="STRING" id="1121391.SAMN02745206_02346"/>
<keyword evidence="4 7" id="KW-0560">Oxidoreductase</keyword>
<dbReference type="PANTHER" id="PTHR30004">
    <property type="entry name" value="4-HYDROXYTHREONINE-4-PHOSPHATE DEHYDROGENASE"/>
    <property type="match status" value="1"/>
</dbReference>
<dbReference type="GO" id="GO:0050570">
    <property type="term" value="F:4-hydroxythreonine-4-phosphate dehydrogenase activity"/>
    <property type="evidence" value="ECO:0007669"/>
    <property type="project" value="UniProtKB-UniRule"/>
</dbReference>
<sequence length="348" mass="37147">MTKGGSATRPVVALTMGDPSGVGPEVLVRALSDPMVGECCRPLVLGDLTALERAARLVDVALPFRPVGDVREIRPGERGIPVFRPSRLEEGQIPYGRPSVEACRATIGYIEAAVHLALEGRVAAVVTGPINKEALHRSGFSFPGHTEFLQHLCGTPRVVMMLAGPRLRVALVTIHCALREVPERLTAAAVEETIRITLEALRRDFGIPRPRLAVAGVNPHAGEAGRFGTEEKELIEPVVRSLDAVCGPGCVLGPYPPDTVFTRAYHGEFDAVVAMYHDQGLIPVKLVHFDEAVNVTLGLPIVRTSVDHGTAYDIAGQGKARASSLIHAVRTAVSMARFRSLAQAGIPG</sequence>
<comment type="function">
    <text evidence="7">Catalyzes the NAD(P)-dependent oxidation of 4-(phosphooxy)-L-threonine (HTP) into 2-amino-3-oxo-4-(phosphooxy)butyric acid which spontaneously decarboxylates to form 3-amino-2-oxopropyl phosphate (AHAP).</text>
</comment>
<evidence type="ECO:0000256" key="7">
    <source>
        <dbReference type="HAMAP-Rule" id="MF_00536"/>
    </source>
</evidence>
<evidence type="ECO:0000313" key="8">
    <source>
        <dbReference type="EMBL" id="SHF61853.1"/>
    </source>
</evidence>
<keyword evidence="9" id="KW-1185">Reference proteome</keyword>
<dbReference type="GO" id="GO:0051287">
    <property type="term" value="F:NAD binding"/>
    <property type="evidence" value="ECO:0007669"/>
    <property type="project" value="InterPro"/>
</dbReference>
<dbReference type="Gene3D" id="3.40.718.10">
    <property type="entry name" value="Isopropylmalate Dehydrogenase"/>
    <property type="match status" value="1"/>
</dbReference>
<proteinExistence type="inferred from homology"/>
<dbReference type="Proteomes" id="UP000184076">
    <property type="component" value="Unassembled WGS sequence"/>
</dbReference>
<evidence type="ECO:0000256" key="1">
    <source>
        <dbReference type="ARBA" id="ARBA00022490"/>
    </source>
</evidence>
<comment type="cofactor">
    <cofactor evidence="7">
        <name>a divalent metal cation</name>
        <dbReference type="ChEBI" id="CHEBI:60240"/>
    </cofactor>
    <text evidence="7">Binds 1 divalent metal cation per subunit.</text>
</comment>
<evidence type="ECO:0000256" key="4">
    <source>
        <dbReference type="ARBA" id="ARBA00023002"/>
    </source>
</evidence>
<dbReference type="InterPro" id="IPR037510">
    <property type="entry name" value="PdxA"/>
</dbReference>
<feature type="binding site" evidence="7">
    <location>
        <position position="145"/>
    </location>
    <ligand>
        <name>substrate</name>
    </ligand>
</feature>
<comment type="catalytic activity">
    <reaction evidence="7">
        <text>4-(phosphooxy)-L-threonine + NAD(+) = 3-amino-2-oxopropyl phosphate + CO2 + NADH</text>
        <dbReference type="Rhea" id="RHEA:32275"/>
        <dbReference type="ChEBI" id="CHEBI:16526"/>
        <dbReference type="ChEBI" id="CHEBI:57279"/>
        <dbReference type="ChEBI" id="CHEBI:57540"/>
        <dbReference type="ChEBI" id="CHEBI:57945"/>
        <dbReference type="ChEBI" id="CHEBI:58452"/>
        <dbReference type="EC" id="1.1.1.262"/>
    </reaction>
</comment>
<dbReference type="PANTHER" id="PTHR30004:SF6">
    <property type="entry name" value="D-THREONATE 4-PHOSPHATE DEHYDROGENASE"/>
    <property type="match status" value="1"/>
</dbReference>
<keyword evidence="3 7" id="KW-0521">NADP</keyword>
<feature type="binding site" evidence="7">
    <location>
        <position position="277"/>
    </location>
    <ligand>
        <name>a divalent metal cation</name>
        <dbReference type="ChEBI" id="CHEBI:60240"/>
        <note>ligand shared between dimeric partners</note>
    </ligand>
</feature>
<keyword evidence="1 7" id="KW-0963">Cytoplasm</keyword>
<comment type="subcellular location">
    <subcellularLocation>
        <location evidence="7">Cytoplasm</location>
    </subcellularLocation>
</comment>
<comment type="similarity">
    <text evidence="7">Belongs to the PdxA family.</text>
</comment>
<dbReference type="GO" id="GO:0046872">
    <property type="term" value="F:metal ion binding"/>
    <property type="evidence" value="ECO:0007669"/>
    <property type="project" value="UniProtKB-UniRule"/>
</dbReference>
<dbReference type="GO" id="GO:0008615">
    <property type="term" value="P:pyridoxine biosynthetic process"/>
    <property type="evidence" value="ECO:0007669"/>
    <property type="project" value="UniProtKB-UniRule"/>
</dbReference>
<dbReference type="NCBIfam" id="TIGR00557">
    <property type="entry name" value="pdxA"/>
    <property type="match status" value="1"/>
</dbReference>
<gene>
    <name evidence="7" type="primary">pdxA</name>
    <name evidence="8" type="ORF">SAMN02745206_02346</name>
</gene>
<dbReference type="EMBL" id="FQVB01000022">
    <property type="protein sequence ID" value="SHF61853.1"/>
    <property type="molecule type" value="Genomic_DNA"/>
</dbReference>
<organism evidence="8 9">
    <name type="scientific">Desulfacinum infernum DSM 9756</name>
    <dbReference type="NCBI Taxonomy" id="1121391"/>
    <lineage>
        <taxon>Bacteria</taxon>
        <taxon>Pseudomonadati</taxon>
        <taxon>Thermodesulfobacteriota</taxon>
        <taxon>Syntrophobacteria</taxon>
        <taxon>Syntrophobacterales</taxon>
        <taxon>Syntrophobacteraceae</taxon>
        <taxon>Desulfacinum</taxon>
    </lineage>
</organism>
<dbReference type="RefSeq" id="WP_073039683.1">
    <property type="nucleotide sequence ID" value="NZ_FQVB01000022.1"/>
</dbReference>
<dbReference type="AlphaFoldDB" id="A0A1M5D445"/>
<reference evidence="9" key="1">
    <citation type="submission" date="2016-11" db="EMBL/GenBank/DDBJ databases">
        <authorList>
            <person name="Varghese N."/>
            <person name="Submissions S."/>
        </authorList>
    </citation>
    <scope>NUCLEOTIDE SEQUENCE [LARGE SCALE GENOMIC DNA]</scope>
    <source>
        <strain evidence="9">DSM 9756</strain>
    </source>
</reference>
<keyword evidence="5 7" id="KW-0520">NAD</keyword>
<accession>A0A1M5D445</accession>
<feature type="binding site" evidence="7">
    <location>
        <position position="285"/>
    </location>
    <ligand>
        <name>substrate</name>
    </ligand>
</feature>
<dbReference type="Pfam" id="PF04166">
    <property type="entry name" value="PdxA"/>
    <property type="match status" value="1"/>
</dbReference>
<evidence type="ECO:0000256" key="3">
    <source>
        <dbReference type="ARBA" id="ARBA00022857"/>
    </source>
</evidence>
<keyword evidence="2 7" id="KW-0479">Metal-binding</keyword>
<evidence type="ECO:0000256" key="2">
    <source>
        <dbReference type="ARBA" id="ARBA00022723"/>
    </source>
</evidence>
<name>A0A1M5D445_9BACT</name>
<feature type="binding site" evidence="7">
    <location>
        <position position="220"/>
    </location>
    <ligand>
        <name>a divalent metal cation</name>
        <dbReference type="ChEBI" id="CHEBI:60240"/>
        <note>ligand shared between dimeric partners</note>
    </ligand>
</feature>
<comment type="miscellaneous">
    <text evidence="7">The active site is located at the dimer interface.</text>
</comment>
<comment type="subunit">
    <text evidence="7">Homodimer.</text>
</comment>
<evidence type="ECO:0000256" key="6">
    <source>
        <dbReference type="ARBA" id="ARBA00023096"/>
    </source>
</evidence>